<dbReference type="eggNOG" id="KOG3700">
    <property type="taxonomic scope" value="Eukaryota"/>
</dbReference>
<dbReference type="PANTHER" id="PTHR11161">
    <property type="entry name" value="O-ACYLTRANSFERASE"/>
    <property type="match status" value="1"/>
</dbReference>
<dbReference type="AlphaFoldDB" id="A0A1I7VQX6"/>
<dbReference type="WBParaSite" id="EN70_5243">
    <property type="protein sequence ID" value="EN70_5243"/>
    <property type="gene ID" value="EN70_5243"/>
</dbReference>
<dbReference type="InterPro" id="IPR002656">
    <property type="entry name" value="Acyl_transf_3_dom"/>
</dbReference>
<proteinExistence type="predicted"/>
<evidence type="ECO:0000259" key="2">
    <source>
        <dbReference type="Pfam" id="PF01757"/>
    </source>
</evidence>
<accession>A0A1I7VQX6</accession>
<evidence type="ECO:0000256" key="1">
    <source>
        <dbReference type="SAM" id="Phobius"/>
    </source>
</evidence>
<feature type="transmembrane region" description="Helical" evidence="1">
    <location>
        <begin position="296"/>
        <end position="323"/>
    </location>
</feature>
<feature type="transmembrane region" description="Helical" evidence="1">
    <location>
        <begin position="394"/>
        <end position="416"/>
    </location>
</feature>
<dbReference type="PANTHER" id="PTHR11161:SF68">
    <property type="entry name" value="NOSE RESISTANT-TO-FLUOXETINE PROTEIN N-TERMINAL DOMAIN-CONTAINING PROTEIN"/>
    <property type="match status" value="1"/>
</dbReference>
<keyword evidence="1" id="KW-0472">Membrane</keyword>
<reference evidence="4" key="2">
    <citation type="submission" date="2016-11" db="UniProtKB">
        <authorList>
            <consortium name="WormBaseParasite"/>
        </authorList>
    </citation>
    <scope>IDENTIFICATION</scope>
</reference>
<protein>
    <submittedName>
        <fullName evidence="4">Acyl_transf_3 domain-containing protein</fullName>
    </submittedName>
</protein>
<feature type="transmembrane region" description="Helical" evidence="1">
    <location>
        <begin position="12"/>
        <end position="32"/>
    </location>
</feature>
<organism evidence="3 4">
    <name type="scientific">Loa loa</name>
    <name type="common">Eye worm</name>
    <name type="synonym">Filaria loa</name>
    <dbReference type="NCBI Taxonomy" id="7209"/>
    <lineage>
        <taxon>Eukaryota</taxon>
        <taxon>Metazoa</taxon>
        <taxon>Ecdysozoa</taxon>
        <taxon>Nematoda</taxon>
        <taxon>Chromadorea</taxon>
        <taxon>Rhabditida</taxon>
        <taxon>Spirurina</taxon>
        <taxon>Spiruromorpha</taxon>
        <taxon>Filarioidea</taxon>
        <taxon>Onchocercidae</taxon>
        <taxon>Loa</taxon>
    </lineage>
</organism>
<dbReference type="Proteomes" id="UP000095285">
    <property type="component" value="Unassembled WGS sequence"/>
</dbReference>
<feature type="transmembrane region" description="Helical" evidence="1">
    <location>
        <begin position="52"/>
        <end position="74"/>
    </location>
</feature>
<feature type="domain" description="Acyltransferase 3" evidence="2">
    <location>
        <begin position="220"/>
        <end position="426"/>
    </location>
</feature>
<name>A0A1I7VQX6_LOALO</name>
<evidence type="ECO:0000313" key="4">
    <source>
        <dbReference type="WBParaSite" id="EN70_5243"/>
    </source>
</evidence>
<keyword evidence="3" id="KW-1185">Reference proteome</keyword>
<sequence length="492" mass="56600">MCLPVRCDERSVSGIFPVLSFFLEKTFGILISNNSTVECFKQKDSFFNKLSIPQWTVLVIFAFLILLVLYGTSIDMYRKRRNRKYSFNKGSLTSVFYFFNLSFLEKNHPVNLSVNSYFWNLEKELTVTAGWQLINSPLEELLENSLDILDRAFRNCIFHHMTARLAKNVSSNVSSICMPCIQDDARSFIYSDAPSQALTYKSVPAVQRTLKKPSFIINSVAVGHVHLFSLEYIGNVRQLWSSLKANEKLSQIIFNSSLSVDSFLLISATVLAYKVHLRVIQQKKHQRKRIALSPSGWLILWLHRFMRLTPAYLATLLIIYFIFQHIGDGPMWSQQNGIFGARCNKDDIWRQLFFVSNFYPNECMPWMWYLALDTQFYMVAPIALLLLHAIPTVAIPLIVIVVISSVIYRATALILFRFPTTFVSALLEDSSLETEEMEKMFRYLYAVPQARIGPFLIGNLKSNTFHSVFHLSSLNQLCLLQKEFVILNSIGS</sequence>
<dbReference type="InterPro" id="IPR052728">
    <property type="entry name" value="O2_lipid_transport_reg"/>
</dbReference>
<dbReference type="Pfam" id="PF01757">
    <property type="entry name" value="Acyl_transf_3"/>
    <property type="match status" value="1"/>
</dbReference>
<feature type="transmembrane region" description="Helical" evidence="1">
    <location>
        <begin position="366"/>
        <end position="387"/>
    </location>
</feature>
<evidence type="ECO:0000313" key="3">
    <source>
        <dbReference type="Proteomes" id="UP000095285"/>
    </source>
</evidence>
<reference evidence="3" key="1">
    <citation type="submission" date="2012-04" db="EMBL/GenBank/DDBJ databases">
        <title>The Genome Sequence of Loa loa.</title>
        <authorList>
            <consortium name="The Broad Institute Genome Sequencing Platform"/>
            <consortium name="Broad Institute Genome Sequencing Center for Infectious Disease"/>
            <person name="Nutman T.B."/>
            <person name="Fink D.L."/>
            <person name="Russ C."/>
            <person name="Young S."/>
            <person name="Zeng Q."/>
            <person name="Gargeya S."/>
            <person name="Alvarado L."/>
            <person name="Berlin A."/>
            <person name="Chapman S.B."/>
            <person name="Chen Z."/>
            <person name="Freedman E."/>
            <person name="Gellesch M."/>
            <person name="Goldberg J."/>
            <person name="Griggs A."/>
            <person name="Gujja S."/>
            <person name="Heilman E.R."/>
            <person name="Heiman D."/>
            <person name="Howarth C."/>
            <person name="Mehta T."/>
            <person name="Neiman D."/>
            <person name="Pearson M."/>
            <person name="Roberts A."/>
            <person name="Saif S."/>
            <person name="Shea T."/>
            <person name="Shenoy N."/>
            <person name="Sisk P."/>
            <person name="Stolte C."/>
            <person name="Sykes S."/>
            <person name="White J."/>
            <person name="Yandava C."/>
            <person name="Haas B."/>
            <person name="Henn M.R."/>
            <person name="Nusbaum C."/>
            <person name="Birren B."/>
        </authorList>
    </citation>
    <scope>NUCLEOTIDE SEQUENCE [LARGE SCALE GENOMIC DNA]</scope>
</reference>
<keyword evidence="1" id="KW-0812">Transmembrane</keyword>
<dbReference type="GO" id="GO:0016747">
    <property type="term" value="F:acyltransferase activity, transferring groups other than amino-acyl groups"/>
    <property type="evidence" value="ECO:0007669"/>
    <property type="project" value="InterPro"/>
</dbReference>
<keyword evidence="1" id="KW-1133">Transmembrane helix</keyword>